<feature type="domain" description="Helicase ATP-binding" evidence="8">
    <location>
        <begin position="155"/>
        <end position="452"/>
    </location>
</feature>
<protein>
    <recommendedName>
        <fullName evidence="6">DNA 5'-3' helicase</fullName>
        <ecNumber evidence="6">5.6.2.3</ecNumber>
    </recommendedName>
</protein>
<dbReference type="EMBL" id="FOKY01000001">
    <property type="protein sequence ID" value="SFB67662.1"/>
    <property type="molecule type" value="Genomic_DNA"/>
</dbReference>
<dbReference type="PANTHER" id="PTHR11472">
    <property type="entry name" value="DNA REPAIR DEAD HELICASE RAD3/XP-D SUBFAMILY MEMBER"/>
    <property type="match status" value="1"/>
</dbReference>
<keyword evidence="2" id="KW-0547">Nucleotide-binding</keyword>
<comment type="similarity">
    <text evidence="5">Belongs to the helicase family. DinG subfamily.</text>
</comment>
<dbReference type="PROSITE" id="PS51193">
    <property type="entry name" value="HELICASE_ATP_BIND_2"/>
    <property type="match status" value="1"/>
</dbReference>
<dbReference type="InterPro" id="IPR027417">
    <property type="entry name" value="P-loop_NTPase"/>
</dbReference>
<dbReference type="Pfam" id="PF13307">
    <property type="entry name" value="Helicase_C_2"/>
    <property type="match status" value="1"/>
</dbReference>
<organism evidence="10 11">
    <name type="scientific">Brevinema andersonii</name>
    <dbReference type="NCBI Taxonomy" id="34097"/>
    <lineage>
        <taxon>Bacteria</taxon>
        <taxon>Pseudomonadati</taxon>
        <taxon>Spirochaetota</taxon>
        <taxon>Spirochaetia</taxon>
        <taxon>Brevinematales</taxon>
        <taxon>Brevinemataceae</taxon>
        <taxon>Brevinema</taxon>
    </lineage>
</organism>
<keyword evidence="11" id="KW-1185">Reference proteome</keyword>
<dbReference type="InterPro" id="IPR045028">
    <property type="entry name" value="DinG/Rad3-like"/>
</dbReference>
<dbReference type="InterPro" id="IPR006555">
    <property type="entry name" value="ATP-dep_Helicase_C"/>
</dbReference>
<dbReference type="InterPro" id="IPR011545">
    <property type="entry name" value="DEAD/DEAH_box_helicase_dom"/>
</dbReference>
<evidence type="ECO:0000256" key="5">
    <source>
        <dbReference type="ARBA" id="ARBA00038058"/>
    </source>
</evidence>
<evidence type="ECO:0000259" key="9">
    <source>
        <dbReference type="PROSITE" id="PS51193"/>
    </source>
</evidence>
<keyword evidence="10" id="KW-0347">Helicase</keyword>
<comment type="cofactor">
    <cofactor evidence="1">
        <name>[4Fe-4S] cluster</name>
        <dbReference type="ChEBI" id="CHEBI:49883"/>
    </cofactor>
</comment>
<proteinExistence type="inferred from homology"/>
<dbReference type="RefSeq" id="WP_092317056.1">
    <property type="nucleotide sequence ID" value="NZ_FOKY01000001.1"/>
</dbReference>
<evidence type="ECO:0000256" key="6">
    <source>
        <dbReference type="ARBA" id="ARBA00044969"/>
    </source>
</evidence>
<dbReference type="GO" id="GO:0003676">
    <property type="term" value="F:nucleic acid binding"/>
    <property type="evidence" value="ECO:0007669"/>
    <property type="project" value="InterPro"/>
</dbReference>
<dbReference type="PANTHER" id="PTHR11472:SF34">
    <property type="entry name" value="REGULATOR OF TELOMERE ELONGATION HELICASE 1"/>
    <property type="match status" value="1"/>
</dbReference>
<evidence type="ECO:0000313" key="10">
    <source>
        <dbReference type="EMBL" id="SFB67662.1"/>
    </source>
</evidence>
<keyword evidence="4" id="KW-0067">ATP-binding</keyword>
<dbReference type="GO" id="GO:0005524">
    <property type="term" value="F:ATP binding"/>
    <property type="evidence" value="ECO:0007669"/>
    <property type="project" value="UniProtKB-KW"/>
</dbReference>
<evidence type="ECO:0000256" key="7">
    <source>
        <dbReference type="ARBA" id="ARBA00048954"/>
    </source>
</evidence>
<name>A0A1I1CZX3_BREAD</name>
<comment type="catalytic activity">
    <reaction evidence="7">
        <text>ATP + H2O = ADP + phosphate + H(+)</text>
        <dbReference type="Rhea" id="RHEA:13065"/>
        <dbReference type="ChEBI" id="CHEBI:15377"/>
        <dbReference type="ChEBI" id="CHEBI:15378"/>
        <dbReference type="ChEBI" id="CHEBI:30616"/>
        <dbReference type="ChEBI" id="CHEBI:43474"/>
        <dbReference type="ChEBI" id="CHEBI:456216"/>
        <dbReference type="EC" id="5.6.2.3"/>
    </reaction>
</comment>
<dbReference type="GO" id="GO:0043139">
    <property type="term" value="F:5'-3' DNA helicase activity"/>
    <property type="evidence" value="ECO:0007669"/>
    <property type="project" value="UniProtKB-EC"/>
</dbReference>
<dbReference type="InterPro" id="IPR014013">
    <property type="entry name" value="Helic_SF1/SF2_ATP-bd_DinG/Rad3"/>
</dbReference>
<dbReference type="AlphaFoldDB" id="A0A1I1CZX3"/>
<dbReference type="GO" id="GO:0016818">
    <property type="term" value="F:hydrolase activity, acting on acid anhydrides, in phosphorus-containing anhydrides"/>
    <property type="evidence" value="ECO:0007669"/>
    <property type="project" value="InterPro"/>
</dbReference>
<dbReference type="EC" id="5.6.2.3" evidence="6"/>
<dbReference type="SUPFAM" id="SSF52540">
    <property type="entry name" value="P-loop containing nucleoside triphosphate hydrolases"/>
    <property type="match status" value="1"/>
</dbReference>
<dbReference type="PROSITE" id="PS51192">
    <property type="entry name" value="HELICASE_ATP_BIND_1"/>
    <property type="match status" value="1"/>
</dbReference>
<feature type="domain" description="Helicase ATP-binding" evidence="9">
    <location>
        <begin position="133"/>
        <end position="420"/>
    </location>
</feature>
<evidence type="ECO:0000259" key="8">
    <source>
        <dbReference type="PROSITE" id="PS51192"/>
    </source>
</evidence>
<evidence type="ECO:0000256" key="2">
    <source>
        <dbReference type="ARBA" id="ARBA00022741"/>
    </source>
</evidence>
<dbReference type="GO" id="GO:0006139">
    <property type="term" value="P:nucleobase-containing compound metabolic process"/>
    <property type="evidence" value="ECO:0007669"/>
    <property type="project" value="InterPro"/>
</dbReference>
<dbReference type="SMART" id="SM00491">
    <property type="entry name" value="HELICc2"/>
    <property type="match status" value="1"/>
</dbReference>
<accession>A0A1I1CZX3</accession>
<dbReference type="Gene3D" id="3.40.50.300">
    <property type="entry name" value="P-loop containing nucleotide triphosphate hydrolases"/>
    <property type="match status" value="2"/>
</dbReference>
<dbReference type="InterPro" id="IPR014001">
    <property type="entry name" value="Helicase_ATP-bd"/>
</dbReference>
<dbReference type="SMART" id="SM00487">
    <property type="entry name" value="DEXDc"/>
    <property type="match status" value="1"/>
</dbReference>
<dbReference type="InterPro" id="IPR020891">
    <property type="entry name" value="UPF0758_CS"/>
</dbReference>
<gene>
    <name evidence="10" type="ORF">SAMN02745150_00090</name>
</gene>
<dbReference type="STRING" id="34097.SAMN02745150_00090"/>
<reference evidence="11" key="1">
    <citation type="submission" date="2016-10" db="EMBL/GenBank/DDBJ databases">
        <authorList>
            <person name="Varghese N."/>
            <person name="Submissions S."/>
        </authorList>
    </citation>
    <scope>NUCLEOTIDE SEQUENCE [LARGE SCALE GENOMIC DNA]</scope>
    <source>
        <strain evidence="11">ATCC 43811</strain>
    </source>
</reference>
<dbReference type="PROSITE" id="PS01302">
    <property type="entry name" value="UPF0758"/>
    <property type="match status" value="1"/>
</dbReference>
<dbReference type="Proteomes" id="UP000240042">
    <property type="component" value="Unassembled WGS sequence"/>
</dbReference>
<sequence length="826" mass="93680">MNREAGEFIRQSVRDEIAHIIQQYDDAEVFFVGWVDRYGIVSEIEAVAFGNDESVPAPLAEGLRGDLVIHNHPSGDLRASNPDIHIASLLAMRKLGFYIVDNSCEQLNIVYKPKPRIFLEENQVLKLFQKEGLLAQTIGSYEERFEQEQLVRKIVSAINDDQILLAEAGTGTGKSLSYLIPITLWAVQADKRVLITTHTINLQNQIAKKDVELVAPIVEKVTGIRPRFAVLVGRNNYICPKMVDELVHDTDKSRLLFDNQEAISLHLEMIMIWLEKTTDGLRSSLPEPIPHSLWDEISASTPNCPRKECPFYSSCFYYKARMAAEASHIIIGNHALLLSAIDEEQGFIATLPHFSGLVLDEGHHLEDAALRAMADEFSFGGIAWRLSRLFRRNADRNFGQLSLLRDRSGLDAHPELSELFYNVSERIVDLSSTLKQRELLFRECLKELEFNLVELDLYTLSKPGWKQAITILKDLFDSVRSIEVLLTSLIKKMTELFVEERILEILKVAAIHNDALLEMRRTFEKIFNLEEENTHVKQMELSSNIVRFSVGSADVGDFLAKHIFRVKDFTIATSATLSIEGKFDYFIQGVGLNFVQDRIVESIILPSPFDYKNQMAMLVFEESGISPQKIESEKLNLLREAILAVGGGTLILFTSYKALGFAYEKLAPDFSQAGLFPMSQKEFSREELLQTMHAKDYTVIFATASFWEGIDVPGDHLRFLVIDKLPFDNPSDPLFKAKSKILQAQGKNSFQELSIPRALLRFKQGIGRLIRSKTDKGVLLVLDARVFSKFYGKYFVNAAKPAQTFSLAPKEILQYIAKFFRISFPF</sequence>
<dbReference type="Pfam" id="PF00270">
    <property type="entry name" value="DEAD"/>
    <property type="match status" value="1"/>
</dbReference>
<evidence type="ECO:0000256" key="3">
    <source>
        <dbReference type="ARBA" id="ARBA00022801"/>
    </source>
</evidence>
<evidence type="ECO:0000256" key="4">
    <source>
        <dbReference type="ARBA" id="ARBA00022840"/>
    </source>
</evidence>
<evidence type="ECO:0000313" key="11">
    <source>
        <dbReference type="Proteomes" id="UP000240042"/>
    </source>
</evidence>
<keyword evidence="3" id="KW-0378">Hydrolase</keyword>
<dbReference type="OrthoDB" id="9803913at2"/>
<evidence type="ECO:0000256" key="1">
    <source>
        <dbReference type="ARBA" id="ARBA00001966"/>
    </source>
</evidence>